<evidence type="ECO:0000313" key="1">
    <source>
        <dbReference type="EMBL" id="KKW32094.1"/>
    </source>
</evidence>
<accession>A0A0G2AHQ4</accession>
<protein>
    <submittedName>
        <fullName evidence="1">Uncharacterized protein</fullName>
    </submittedName>
</protein>
<organism evidence="1 2">
    <name type="scientific">Candidatus Uhrbacteria bacterium GW2011_GWA2_52_8d</name>
    <dbReference type="NCBI Taxonomy" id="1618979"/>
    <lineage>
        <taxon>Bacteria</taxon>
        <taxon>Candidatus Uhriibacteriota</taxon>
    </lineage>
</organism>
<comment type="caution">
    <text evidence="1">The sequence shown here is derived from an EMBL/GenBank/DDBJ whole genome shotgun (WGS) entry which is preliminary data.</text>
</comment>
<dbReference type="EMBL" id="LCRH01000042">
    <property type="protein sequence ID" value="KKW32094.1"/>
    <property type="molecule type" value="Genomic_DNA"/>
</dbReference>
<name>A0A0G2AHQ4_9BACT</name>
<reference evidence="1 2" key="1">
    <citation type="journal article" date="2015" name="Nature">
        <title>rRNA introns, odd ribosomes, and small enigmatic genomes across a large radiation of phyla.</title>
        <authorList>
            <person name="Brown C.T."/>
            <person name="Hug L.A."/>
            <person name="Thomas B.C."/>
            <person name="Sharon I."/>
            <person name="Castelle C.J."/>
            <person name="Singh A."/>
            <person name="Wilkins M.J."/>
            <person name="Williams K.H."/>
            <person name="Banfield J.F."/>
        </authorList>
    </citation>
    <scope>NUCLEOTIDE SEQUENCE [LARGE SCALE GENOMIC DNA]</scope>
</reference>
<sequence>MRHPVLTFVRNPSVDAQTAWQFFKNPIHGGENFWHTRALPFHESLADLEQKSDPRRILEAYIQRLYKEHAQALTAREHELEAFITRSLPLFFQQTDRLFPECPWPQQSLTVLFSVFNFCPRFLEEGAFQIFSADSNQAALFTTCHELLHFIFYHFAEETFPKLQTLDKNSGTFWLLAELFNHVIQRTPAFTAIHGEPGESTYAVLQPYAQRARELWHDDVRAWIVSMFPIVNSTHETAQNPTGV</sequence>
<dbReference type="Proteomes" id="UP000034054">
    <property type="component" value="Unassembled WGS sequence"/>
</dbReference>
<gene>
    <name evidence="1" type="ORF">UY76_C0042G0006</name>
</gene>
<evidence type="ECO:0000313" key="2">
    <source>
        <dbReference type="Proteomes" id="UP000034054"/>
    </source>
</evidence>
<dbReference type="AlphaFoldDB" id="A0A0G2AHQ4"/>
<proteinExistence type="predicted"/>